<proteinExistence type="predicted"/>
<accession>A0ACB6SGT0</accession>
<dbReference type="Proteomes" id="UP000799754">
    <property type="component" value="Unassembled WGS sequence"/>
</dbReference>
<evidence type="ECO:0000313" key="2">
    <source>
        <dbReference type="Proteomes" id="UP000799754"/>
    </source>
</evidence>
<comment type="caution">
    <text evidence="1">The sequence shown here is derived from an EMBL/GenBank/DDBJ whole genome shotgun (WGS) entry which is preliminary data.</text>
</comment>
<reference evidence="1" key="1">
    <citation type="journal article" date="2020" name="Stud. Mycol.">
        <title>101 Dothideomycetes genomes: a test case for predicting lifestyles and emergence of pathogens.</title>
        <authorList>
            <person name="Haridas S."/>
            <person name="Albert R."/>
            <person name="Binder M."/>
            <person name="Bloem J."/>
            <person name="Labutti K."/>
            <person name="Salamov A."/>
            <person name="Andreopoulos B."/>
            <person name="Baker S."/>
            <person name="Barry K."/>
            <person name="Bills G."/>
            <person name="Bluhm B."/>
            <person name="Cannon C."/>
            <person name="Castanera R."/>
            <person name="Culley D."/>
            <person name="Daum C."/>
            <person name="Ezra D."/>
            <person name="Gonzalez J."/>
            <person name="Henrissat B."/>
            <person name="Kuo A."/>
            <person name="Liang C."/>
            <person name="Lipzen A."/>
            <person name="Lutzoni F."/>
            <person name="Magnuson J."/>
            <person name="Mondo S."/>
            <person name="Nolan M."/>
            <person name="Ohm R."/>
            <person name="Pangilinan J."/>
            <person name="Park H.-J."/>
            <person name="Ramirez L."/>
            <person name="Alfaro M."/>
            <person name="Sun H."/>
            <person name="Tritt A."/>
            <person name="Yoshinaga Y."/>
            <person name="Zwiers L.-H."/>
            <person name="Turgeon B."/>
            <person name="Goodwin S."/>
            <person name="Spatafora J."/>
            <person name="Crous P."/>
            <person name="Grigoriev I."/>
        </authorList>
    </citation>
    <scope>NUCLEOTIDE SEQUENCE</scope>
    <source>
        <strain evidence="1">CBS 525.71</strain>
    </source>
</reference>
<name>A0ACB6SGT0_9PLEO</name>
<protein>
    <submittedName>
        <fullName evidence="1">Uncharacterized protein</fullName>
    </submittedName>
</protein>
<sequence length="1538" mass="169700">MGVAEDVAPALGAPQDDPRPQQHELTVMDGLSSSKVTVEYHDPSGVFPLIQEDLAARLPLRNLHWKAPTRPLRSIDSLHVDLVPSNESAQDSSAEKERRHQIPGLRRTPYLKVYLLRCDDSETYKGTARKQLRDWMKDHTPPAQSSSTSNQENHDAYEWMIIHVVLPDTSAASQPRGSGSAATGEKEKSGAASVFKRASTTILEKIRADFNIASKSAPDRVAQVRLKKERVPPQMLPAAGSVTSPAVPETQQEYDGAWADVITKFKTLILSSFDLRVSQYEEDIRKNDAQRSLPGWNFNTFFVLKEGLARGFESAGLVDDALLGYDELSIGLDTVIQDQANDGNALQMLSHSENLYEQAVRVLEQSQGDNINSEDRAEFHDDKPIDAQKKDYRGLILANNISIFEFRVYIFARQMAILLRMGNSQSARADLANKLQPQPNAGVTQRSIDGSHLGTKSGGQAADTEDLLSLAELCTRALNFITFAGRLLREDLINGAKAHETTLPEQLVDNVVRSWTFSALDQVLRETSTSSLPFTKFPKEASTSSSGKSLSFSGRSKEQKMSVPEPKSMIHPSRSSSRSGSTDPPYLQPTTSGQVVYENGQYQDRPALSQPGVINQAKNGLMDLAGQRAQLIGIQRRLLEHVGKELGWAVGWAAILPSLSQSEDFTEVDLNNDEEDEEAAEGTTAAKDTTRLVHATSGISSTALVGAVGSIDHFRQFYESLSDQIFQHYRAAGQVKSAESITGDLAALRYELGDFRAAAMYFGSMAGITSKGSPDASLSLYAKSRWNSVVATMLKMYARCLKKLNRKDEYIRTLLDLLARSSASRISFSSSSNRASDDGNSNMPRDWLNDDKVDTGGVLNELVNYSQQLPYDVSVQMADYFTDIAVEPHVRHYEDKDGFQLRIQFRHILEDKIEIRAAKIRLVSANSTTVKDIWLETQEAMTIKKGLTRVWLGCNVNTTGPYTVDKIVLEAKRIVFVHEPVSKTEAPTPLGIIASASVTSLKAAKKARVQCFPRAEALDARVYLSHFIHIDKPRHIEVSCSAGANDIERAEIRLKSASAGLRLRTADASVESEEGAIEDNQKPGVISIGEMPAGSSITLKIPYDMETILQDLTVKAEIDYYTANGQWQYFSSFTIPVELPLDVNVHDHFKSKSLFSKFNIKTASQVPLELLDVELEGSEEFDVHAPRRSKQPVHVFSRQPVAVTYNITPKNVDAEESATSRPSKTGSLALAVEYRCLNEDVLDRLRAHFANAVKGSPVAHLSRLLVTAFVDRTEHKIIPHQYEKIALLEKVDMGAFEEVDWAECLDSLLQPARDEARLWLQGWLKDNKTIYLPKSSSSVPSATSAPLSPYPPRRMVITVSIPQTHILHTTSLNLASPSHSSKVAIIGQPLHATLRISHTRRWASSASLIAAANLSSAEDPIEFVYTLDAAPDQWLVAGQRRTLFTATEDEVKEFTVMLVPLKAGNALLPSVDIRARIKPKEKEDGKSGEEDILNCETDYLSYGESIMVVPDVRSSTVGVGDMSLGSPRCVVWLEGVGQ</sequence>
<organism evidence="1 2">
    <name type="scientific">Macroventuria anomochaeta</name>
    <dbReference type="NCBI Taxonomy" id="301207"/>
    <lineage>
        <taxon>Eukaryota</taxon>
        <taxon>Fungi</taxon>
        <taxon>Dikarya</taxon>
        <taxon>Ascomycota</taxon>
        <taxon>Pezizomycotina</taxon>
        <taxon>Dothideomycetes</taxon>
        <taxon>Pleosporomycetidae</taxon>
        <taxon>Pleosporales</taxon>
        <taxon>Pleosporineae</taxon>
        <taxon>Didymellaceae</taxon>
        <taxon>Macroventuria</taxon>
    </lineage>
</organism>
<dbReference type="EMBL" id="MU006701">
    <property type="protein sequence ID" value="KAF2633178.1"/>
    <property type="molecule type" value="Genomic_DNA"/>
</dbReference>
<gene>
    <name evidence="1" type="ORF">BU25DRAFT_380326</name>
</gene>
<keyword evidence="2" id="KW-1185">Reference proteome</keyword>
<evidence type="ECO:0000313" key="1">
    <source>
        <dbReference type="EMBL" id="KAF2633178.1"/>
    </source>
</evidence>